<sequence>MKVIICEEDYSYIELVHSTLFKFAKVKGINAEFNLTTRKPSSIIRFLESDQAELYYISLDLVETMPAIELIKEIREKNEKALIHVMSTDIVKLKDPELTQYKIFGQIVKTTNGSMRDELRKSFAESFSYLKANSYFA</sequence>
<protein>
    <recommendedName>
        <fullName evidence="3">Response regulator</fullName>
    </recommendedName>
</protein>
<keyword evidence="2" id="KW-1185">Reference proteome</keyword>
<dbReference type="Gene3D" id="3.40.50.2300">
    <property type="match status" value="1"/>
</dbReference>
<reference evidence="1 2" key="1">
    <citation type="submission" date="2024-04" db="EMBL/GenBank/DDBJ databases">
        <authorList>
            <person name="Wu Y.S."/>
            <person name="Zhang L."/>
        </authorList>
    </citation>
    <scope>NUCLEOTIDE SEQUENCE [LARGE SCALE GENOMIC DNA]</scope>
    <source>
        <strain evidence="1 2">KG-01</strain>
    </source>
</reference>
<gene>
    <name evidence="1" type="ORF">AAF454_05675</name>
</gene>
<evidence type="ECO:0000313" key="2">
    <source>
        <dbReference type="Proteomes" id="UP001398420"/>
    </source>
</evidence>
<dbReference type="Proteomes" id="UP001398420">
    <property type="component" value="Unassembled WGS sequence"/>
</dbReference>
<proteinExistence type="predicted"/>
<comment type="caution">
    <text evidence="1">The sequence shown here is derived from an EMBL/GenBank/DDBJ whole genome shotgun (WGS) entry which is preliminary data.</text>
</comment>
<evidence type="ECO:0000313" key="1">
    <source>
        <dbReference type="EMBL" id="MEL5987900.1"/>
    </source>
</evidence>
<name>A0ABU9LIR4_9BACL</name>
<dbReference type="EMBL" id="JBCEWA010000004">
    <property type="protein sequence ID" value="MEL5987900.1"/>
    <property type="molecule type" value="Genomic_DNA"/>
</dbReference>
<evidence type="ECO:0008006" key="3">
    <source>
        <dbReference type="Google" id="ProtNLM"/>
    </source>
</evidence>
<accession>A0ABU9LIR4</accession>
<dbReference type="RefSeq" id="WP_068453321.1">
    <property type="nucleotide sequence ID" value="NZ_CP147847.1"/>
</dbReference>
<organism evidence="1 2">
    <name type="scientific">Kurthia gibsonii</name>
    <dbReference type="NCBI Taxonomy" id="33946"/>
    <lineage>
        <taxon>Bacteria</taxon>
        <taxon>Bacillati</taxon>
        <taxon>Bacillota</taxon>
        <taxon>Bacilli</taxon>
        <taxon>Bacillales</taxon>
        <taxon>Caryophanaceae</taxon>
        <taxon>Kurthia</taxon>
    </lineage>
</organism>